<dbReference type="Pfam" id="PF13030">
    <property type="entry name" value="DUF3891"/>
    <property type="match status" value="1"/>
</dbReference>
<comment type="caution">
    <text evidence="1">The sequence shown here is derived from an EMBL/GenBank/DDBJ whole genome shotgun (WGS) entry which is preliminary data.</text>
</comment>
<dbReference type="Proteomes" id="UP000215145">
    <property type="component" value="Unassembled WGS sequence"/>
</dbReference>
<proteinExistence type="predicted"/>
<evidence type="ECO:0000313" key="2">
    <source>
        <dbReference type="Proteomes" id="UP000215145"/>
    </source>
</evidence>
<name>A0A229P4L5_9BACL</name>
<dbReference type="InterPro" id="IPR024992">
    <property type="entry name" value="DUF3891"/>
</dbReference>
<dbReference type="OrthoDB" id="190426at2"/>
<gene>
    <name evidence="1" type="ORF">CGZ75_09510</name>
</gene>
<sequence>MIVRKTEQAFILIHQHDHAALSEQLARSLAPELLPEGSRRAEIIYAASQHDRGWISLDETPVWNDAAGRPFTFEDYPLLPKIAFYKRGIDEVEAVSPYAGLLCSLFYSAFFVHMEGEACEEFLRREEIRQHRLTMNLRTEQQELDRDLKLLQLLDSLSLYVCLNEPGAAGENEHPWYREGFPGTEELMPSGRKLKASWQTKQRLLLSEKALQGPVYTTLRFKRVPTSLIEDKGIDIAYRQCPIETAELVWDSSS</sequence>
<evidence type="ECO:0000313" key="1">
    <source>
        <dbReference type="EMBL" id="OXM16865.1"/>
    </source>
</evidence>
<reference evidence="1 2" key="1">
    <citation type="submission" date="2017-07" db="EMBL/GenBank/DDBJ databases">
        <title>Paenibacillus herberti R33 genome sequencing and assembly.</title>
        <authorList>
            <person name="Su W."/>
        </authorList>
    </citation>
    <scope>NUCLEOTIDE SEQUENCE [LARGE SCALE GENOMIC DNA]</scope>
    <source>
        <strain evidence="1 2">R33</strain>
    </source>
</reference>
<protein>
    <submittedName>
        <fullName evidence="1">Uncharacterized protein</fullName>
    </submittedName>
</protein>
<dbReference type="EMBL" id="NMUQ01000001">
    <property type="protein sequence ID" value="OXM16865.1"/>
    <property type="molecule type" value="Genomic_DNA"/>
</dbReference>
<organism evidence="1 2">
    <name type="scientific">Paenibacillus herberti</name>
    <dbReference type="NCBI Taxonomy" id="1619309"/>
    <lineage>
        <taxon>Bacteria</taxon>
        <taxon>Bacillati</taxon>
        <taxon>Bacillota</taxon>
        <taxon>Bacilli</taxon>
        <taxon>Bacillales</taxon>
        <taxon>Paenibacillaceae</taxon>
        <taxon>Paenibacillus</taxon>
    </lineage>
</organism>
<dbReference type="AlphaFoldDB" id="A0A229P4L5"/>
<keyword evidence="2" id="KW-1185">Reference proteome</keyword>
<accession>A0A229P4L5</accession>
<dbReference type="RefSeq" id="WP_089523946.1">
    <property type="nucleotide sequence ID" value="NZ_NMUQ01000001.1"/>
</dbReference>